<reference evidence="11" key="1">
    <citation type="submission" date="2017-08" db="EMBL/GenBank/DDBJ databases">
        <authorList>
            <person name="Varghese N."/>
            <person name="Submissions S."/>
        </authorList>
    </citation>
    <scope>NUCLEOTIDE SEQUENCE [LARGE SCALE GENOMIC DNA]</scope>
    <source>
        <strain evidence="11">USBA17B2</strain>
    </source>
</reference>
<evidence type="ECO:0000256" key="5">
    <source>
        <dbReference type="ARBA" id="ARBA00023172"/>
    </source>
</evidence>
<dbReference type="InterPro" id="IPR012340">
    <property type="entry name" value="NA-bd_OB-fold"/>
</dbReference>
<dbReference type="Pfam" id="PF02565">
    <property type="entry name" value="RecO_C"/>
    <property type="match status" value="1"/>
</dbReference>
<dbReference type="eggNOG" id="COG1381">
    <property type="taxonomic scope" value="Bacteria"/>
</dbReference>
<dbReference type="GO" id="GO:0006302">
    <property type="term" value="P:double-strand break repair"/>
    <property type="evidence" value="ECO:0007669"/>
    <property type="project" value="TreeGrafter"/>
</dbReference>
<accession>A0A285VLL2</accession>
<name>A0A285VLL2_9MICO</name>
<evidence type="ECO:0000256" key="8">
    <source>
        <dbReference type="HAMAP-Rule" id="MF_00201"/>
    </source>
</evidence>
<dbReference type="InterPro" id="IPR042242">
    <property type="entry name" value="RecO_C"/>
</dbReference>
<comment type="function">
    <text evidence="1 8">Involved in DNA repair and RecF pathway recombination.</text>
</comment>
<keyword evidence="11" id="KW-1185">Reference proteome</keyword>
<dbReference type="InterPro" id="IPR003717">
    <property type="entry name" value="RecO"/>
</dbReference>
<protein>
    <recommendedName>
        <fullName evidence="3 8">DNA repair protein RecO</fullName>
    </recommendedName>
    <alternativeName>
        <fullName evidence="7 8">Recombination protein O</fullName>
    </alternativeName>
</protein>
<sequence>MPTYREAAIVLRTHKLGEADRIVTLLTRGRGRVRAVAKGVRRTRSKFGARLEPGMVVDVQCYEGRNLDTITQADGLATYGEAIARDYPAFTAASVMLETCEQLTDEGRPAVRHFSLLAGGLAALAAGEHDPRLVLDSYLVRALAIAGWRASFASCARCGMTGPHRAFHVPSGGVVCPVCRPPGSAAPAPETLELLEALYSGDWAVADASQRRHRGEASGLVAAYLQWHLERGVRSLRHVERIH</sequence>
<dbReference type="STRING" id="1122622.GCA_000421185_00984"/>
<dbReference type="NCBIfam" id="TIGR00613">
    <property type="entry name" value="reco"/>
    <property type="match status" value="1"/>
</dbReference>
<evidence type="ECO:0000256" key="1">
    <source>
        <dbReference type="ARBA" id="ARBA00003065"/>
    </source>
</evidence>
<dbReference type="InterPro" id="IPR037278">
    <property type="entry name" value="ARFGAP/RecO"/>
</dbReference>
<dbReference type="Gene3D" id="2.40.50.140">
    <property type="entry name" value="Nucleic acid-binding proteins"/>
    <property type="match status" value="1"/>
</dbReference>
<keyword evidence="6 8" id="KW-0234">DNA repair</keyword>
<dbReference type="GO" id="GO:0006310">
    <property type="term" value="P:DNA recombination"/>
    <property type="evidence" value="ECO:0007669"/>
    <property type="project" value="UniProtKB-UniRule"/>
</dbReference>
<dbReference type="PANTHER" id="PTHR33991">
    <property type="entry name" value="DNA REPAIR PROTEIN RECO"/>
    <property type="match status" value="1"/>
</dbReference>
<dbReference type="SUPFAM" id="SSF50249">
    <property type="entry name" value="Nucleic acid-binding proteins"/>
    <property type="match status" value="1"/>
</dbReference>
<evidence type="ECO:0000256" key="4">
    <source>
        <dbReference type="ARBA" id="ARBA00022763"/>
    </source>
</evidence>
<dbReference type="AlphaFoldDB" id="A0A285VLL2"/>
<dbReference type="PANTHER" id="PTHR33991:SF1">
    <property type="entry name" value="DNA REPAIR PROTEIN RECO"/>
    <property type="match status" value="1"/>
</dbReference>
<dbReference type="SUPFAM" id="SSF57863">
    <property type="entry name" value="ArfGap/RecO-like zinc finger"/>
    <property type="match status" value="1"/>
</dbReference>
<evidence type="ECO:0000259" key="9">
    <source>
        <dbReference type="Pfam" id="PF11967"/>
    </source>
</evidence>
<dbReference type="EMBL" id="OBQK01000004">
    <property type="protein sequence ID" value="SOC54974.1"/>
    <property type="molecule type" value="Genomic_DNA"/>
</dbReference>
<dbReference type="Gene3D" id="1.20.1440.120">
    <property type="entry name" value="Recombination protein O, C-terminal domain"/>
    <property type="match status" value="1"/>
</dbReference>
<keyword evidence="4 8" id="KW-0227">DNA damage</keyword>
<dbReference type="RefSeq" id="WP_097187735.1">
    <property type="nucleotide sequence ID" value="NZ_OBQK01000004.1"/>
</dbReference>
<dbReference type="Proteomes" id="UP000219688">
    <property type="component" value="Unassembled WGS sequence"/>
</dbReference>
<dbReference type="HAMAP" id="MF_00201">
    <property type="entry name" value="RecO"/>
    <property type="match status" value="1"/>
</dbReference>
<evidence type="ECO:0000256" key="3">
    <source>
        <dbReference type="ARBA" id="ARBA00021310"/>
    </source>
</evidence>
<evidence type="ECO:0000256" key="6">
    <source>
        <dbReference type="ARBA" id="ARBA00023204"/>
    </source>
</evidence>
<evidence type="ECO:0000313" key="11">
    <source>
        <dbReference type="Proteomes" id="UP000219688"/>
    </source>
</evidence>
<dbReference type="Pfam" id="PF11967">
    <property type="entry name" value="RecO_N"/>
    <property type="match status" value="1"/>
</dbReference>
<feature type="domain" description="DNA replication/recombination mediator RecO N-terminal" evidence="9">
    <location>
        <begin position="1"/>
        <end position="78"/>
    </location>
</feature>
<organism evidence="10 11">
    <name type="scientific">Ornithinimicrobium cerasi</name>
    <dbReference type="NCBI Taxonomy" id="2248773"/>
    <lineage>
        <taxon>Bacteria</taxon>
        <taxon>Bacillati</taxon>
        <taxon>Actinomycetota</taxon>
        <taxon>Actinomycetes</taxon>
        <taxon>Micrococcales</taxon>
        <taxon>Ornithinimicrobiaceae</taxon>
        <taxon>Ornithinimicrobium</taxon>
    </lineage>
</organism>
<keyword evidence="5 8" id="KW-0233">DNA recombination</keyword>
<evidence type="ECO:0000256" key="7">
    <source>
        <dbReference type="ARBA" id="ARBA00033409"/>
    </source>
</evidence>
<comment type="similarity">
    <text evidence="2 8">Belongs to the RecO family.</text>
</comment>
<proteinExistence type="inferred from homology"/>
<dbReference type="InterPro" id="IPR022572">
    <property type="entry name" value="DNA_rep/recomb_RecO_N"/>
</dbReference>
<evidence type="ECO:0000313" key="10">
    <source>
        <dbReference type="EMBL" id="SOC54974.1"/>
    </source>
</evidence>
<evidence type="ECO:0000256" key="2">
    <source>
        <dbReference type="ARBA" id="ARBA00007452"/>
    </source>
</evidence>
<dbReference type="GO" id="GO:0043590">
    <property type="term" value="C:bacterial nucleoid"/>
    <property type="evidence" value="ECO:0007669"/>
    <property type="project" value="TreeGrafter"/>
</dbReference>
<gene>
    <name evidence="8" type="primary">recO</name>
    <name evidence="10" type="ORF">SAMN05421879_10489</name>
</gene>